<organism evidence="2 3">
    <name type="scientific">Salinihabitans flavidus</name>
    <dbReference type="NCBI Taxonomy" id="569882"/>
    <lineage>
        <taxon>Bacteria</taxon>
        <taxon>Pseudomonadati</taxon>
        <taxon>Pseudomonadota</taxon>
        <taxon>Alphaproteobacteria</taxon>
        <taxon>Rhodobacterales</taxon>
        <taxon>Roseobacteraceae</taxon>
        <taxon>Salinihabitans</taxon>
    </lineage>
</organism>
<dbReference type="InterPro" id="IPR005331">
    <property type="entry name" value="Sulfotransferase"/>
</dbReference>
<dbReference type="Proteomes" id="UP000198893">
    <property type="component" value="Unassembled WGS sequence"/>
</dbReference>
<keyword evidence="3" id="KW-1185">Reference proteome</keyword>
<feature type="region of interest" description="Disordered" evidence="1">
    <location>
        <begin position="1"/>
        <end position="20"/>
    </location>
</feature>
<dbReference type="Pfam" id="PF03567">
    <property type="entry name" value="Sulfotransfer_2"/>
    <property type="match status" value="1"/>
</dbReference>
<sequence>MLNTIFPRPAGQGFPPPGGRGSLRRMIISHGRRYIFVHIPKTGGTALALALEGRAMRDDVMLGDTPKARNRRRRLKGVAAAGRLWKHSTLADIDGLVSRAQVVEYFTFTLVRNPWDRMVSYYHWLREQSFDHPAVHLSQAVDFTDFISHPSTAASFRAMPYGRYMRDAGGQERCDAFIRLEHIEQDAAPLWAHLGFALPLPVVNRSARAADYRRYYTDGAAERLADICATDIVRFGYSFDPNRRES</sequence>
<proteinExistence type="predicted"/>
<dbReference type="SUPFAM" id="SSF52540">
    <property type="entry name" value="P-loop containing nucleoside triphosphate hydrolases"/>
    <property type="match status" value="1"/>
</dbReference>
<dbReference type="EMBL" id="FODS01000009">
    <property type="protein sequence ID" value="SEO67761.1"/>
    <property type="molecule type" value="Genomic_DNA"/>
</dbReference>
<dbReference type="GO" id="GO:0016020">
    <property type="term" value="C:membrane"/>
    <property type="evidence" value="ECO:0007669"/>
    <property type="project" value="InterPro"/>
</dbReference>
<accession>A0A1H8RMT6</accession>
<keyword evidence="2" id="KW-0808">Transferase</keyword>
<dbReference type="Gene3D" id="3.40.50.300">
    <property type="entry name" value="P-loop containing nucleotide triphosphate hydrolases"/>
    <property type="match status" value="1"/>
</dbReference>
<evidence type="ECO:0000313" key="3">
    <source>
        <dbReference type="Proteomes" id="UP000198893"/>
    </source>
</evidence>
<reference evidence="2 3" key="1">
    <citation type="submission" date="2016-10" db="EMBL/GenBank/DDBJ databases">
        <authorList>
            <person name="de Groot N.N."/>
        </authorList>
    </citation>
    <scope>NUCLEOTIDE SEQUENCE [LARGE SCALE GENOMIC DNA]</scope>
    <source>
        <strain evidence="2 3">DSM 27842</strain>
    </source>
</reference>
<name>A0A1H8RMT6_9RHOB</name>
<protein>
    <submittedName>
        <fullName evidence="2">Sulfotransferase family protein</fullName>
    </submittedName>
</protein>
<dbReference type="GO" id="GO:0008146">
    <property type="term" value="F:sulfotransferase activity"/>
    <property type="evidence" value="ECO:0007669"/>
    <property type="project" value="InterPro"/>
</dbReference>
<dbReference type="STRING" id="569882.SAMN04490248_10952"/>
<dbReference type="AlphaFoldDB" id="A0A1H8RMT6"/>
<gene>
    <name evidence="2" type="ORF">SAMN04490248_10952</name>
</gene>
<dbReference type="InterPro" id="IPR027417">
    <property type="entry name" value="P-loop_NTPase"/>
</dbReference>
<evidence type="ECO:0000313" key="2">
    <source>
        <dbReference type="EMBL" id="SEO67761.1"/>
    </source>
</evidence>
<evidence type="ECO:0000256" key="1">
    <source>
        <dbReference type="SAM" id="MobiDB-lite"/>
    </source>
</evidence>